<name>A0ABR8E8A3_9CYAN</name>
<dbReference type="InterPro" id="IPR057705">
    <property type="entry name" value="DUF7945"/>
</dbReference>
<keyword evidence="3" id="KW-1185">Reference proteome</keyword>
<organism evidence="2 3">
    <name type="scientific">Planktothricoides raciborskii FACHB-1370</name>
    <dbReference type="NCBI Taxonomy" id="2949576"/>
    <lineage>
        <taxon>Bacteria</taxon>
        <taxon>Bacillati</taxon>
        <taxon>Cyanobacteriota</taxon>
        <taxon>Cyanophyceae</taxon>
        <taxon>Oscillatoriophycideae</taxon>
        <taxon>Oscillatoriales</taxon>
        <taxon>Oscillatoriaceae</taxon>
        <taxon>Planktothricoides</taxon>
    </lineage>
</organism>
<keyword evidence="1" id="KW-0175">Coiled coil</keyword>
<dbReference type="Pfam" id="PF25656">
    <property type="entry name" value="DUF7945"/>
    <property type="match status" value="1"/>
</dbReference>
<protein>
    <submittedName>
        <fullName evidence="2">Uncharacterized protein</fullName>
    </submittedName>
</protein>
<sequence length="126" mass="14796">MINKYEWLKNVLNTLKEIADPEFQQRVWVDGAGPEISDWTEVMCKLFDDFHFDDFIDIDWQQFGLSSESHQLLVQLREQLNNYEEKETNAEIVADPKWQEISKFAGNVLAHLDRDIKAKLYTKSGS</sequence>
<evidence type="ECO:0000313" key="3">
    <source>
        <dbReference type="Proteomes" id="UP000641954"/>
    </source>
</evidence>
<evidence type="ECO:0000313" key="2">
    <source>
        <dbReference type="EMBL" id="MBD2542817.1"/>
    </source>
</evidence>
<evidence type="ECO:0000256" key="1">
    <source>
        <dbReference type="SAM" id="Coils"/>
    </source>
</evidence>
<feature type="coiled-coil region" evidence="1">
    <location>
        <begin position="66"/>
        <end position="93"/>
    </location>
</feature>
<dbReference type="RefSeq" id="WP_190877114.1">
    <property type="nucleotide sequence ID" value="NZ_JACJSK010000003.1"/>
</dbReference>
<comment type="caution">
    <text evidence="2">The sequence shown here is derived from an EMBL/GenBank/DDBJ whole genome shotgun (WGS) entry which is preliminary data.</text>
</comment>
<reference evidence="2 3" key="1">
    <citation type="journal article" date="2020" name="ISME J.">
        <title>Comparative genomics reveals insights into cyanobacterial evolution and habitat adaptation.</title>
        <authorList>
            <person name="Chen M.Y."/>
            <person name="Teng W.K."/>
            <person name="Zhao L."/>
            <person name="Hu C.X."/>
            <person name="Zhou Y.K."/>
            <person name="Han B.P."/>
            <person name="Song L.R."/>
            <person name="Shu W.S."/>
        </authorList>
    </citation>
    <scope>NUCLEOTIDE SEQUENCE [LARGE SCALE GENOMIC DNA]</scope>
    <source>
        <strain evidence="2 3">FACHB-1370</strain>
    </source>
</reference>
<gene>
    <name evidence="2" type="ORF">H6G72_02870</name>
</gene>
<dbReference type="Proteomes" id="UP000641954">
    <property type="component" value="Unassembled WGS sequence"/>
</dbReference>
<dbReference type="EMBL" id="JACJSK010000003">
    <property type="protein sequence ID" value="MBD2542817.1"/>
    <property type="molecule type" value="Genomic_DNA"/>
</dbReference>
<proteinExistence type="predicted"/>
<accession>A0ABR8E8A3</accession>